<accession>A0A8J3QKK1</accession>
<dbReference type="Proteomes" id="UP000612899">
    <property type="component" value="Unassembled WGS sequence"/>
</dbReference>
<gene>
    <name evidence="2" type="ORF">Rhe02_98590</name>
</gene>
<evidence type="ECO:0000256" key="1">
    <source>
        <dbReference type="SAM" id="Phobius"/>
    </source>
</evidence>
<protein>
    <submittedName>
        <fullName evidence="2">Uncharacterized protein</fullName>
    </submittedName>
</protein>
<keyword evidence="1" id="KW-0812">Transmembrane</keyword>
<comment type="caution">
    <text evidence="2">The sequence shown here is derived from an EMBL/GenBank/DDBJ whole genome shotgun (WGS) entry which is preliminary data.</text>
</comment>
<evidence type="ECO:0000313" key="3">
    <source>
        <dbReference type="Proteomes" id="UP000612899"/>
    </source>
</evidence>
<dbReference type="AlphaFoldDB" id="A0A8J3QKK1"/>
<feature type="transmembrane region" description="Helical" evidence="1">
    <location>
        <begin position="36"/>
        <end position="55"/>
    </location>
</feature>
<name>A0A8J3QKK1_9ACTN</name>
<dbReference type="EMBL" id="BONY01000171">
    <property type="protein sequence ID" value="GIH11792.1"/>
    <property type="molecule type" value="Genomic_DNA"/>
</dbReference>
<proteinExistence type="predicted"/>
<keyword evidence="1" id="KW-0472">Membrane</keyword>
<evidence type="ECO:0000313" key="2">
    <source>
        <dbReference type="EMBL" id="GIH11792.1"/>
    </source>
</evidence>
<reference evidence="2" key="1">
    <citation type="submission" date="2021-01" db="EMBL/GenBank/DDBJ databases">
        <title>Whole genome shotgun sequence of Rhizocola hellebori NBRC 109834.</title>
        <authorList>
            <person name="Komaki H."/>
            <person name="Tamura T."/>
        </authorList>
    </citation>
    <scope>NUCLEOTIDE SEQUENCE</scope>
    <source>
        <strain evidence="2">NBRC 109834</strain>
    </source>
</reference>
<sequence>MVEARSGYRLKMRIRRILGLPIDVYQPGGQGSMVTAVRIITVSCVVVLAIGWISILEALAPSVSYEPAERPGQLEWQAVTSKVPAYETLLQLSGTAGAAGNDCGTGLYTHVRLQTWSAEVTPQSSGVVAHDWQAWWAEDKSAYERRVTLPAVPGGMWLTRFTGDYLPGKVEVTDYPPGKFAVVVNKPSAEVPILAGQLAYHQAGQGPERLLRAVGDMYRFHCLAPPQRVATLRVLADIPELRSYGSVVDRAGRRGVAIGVDSEHPQSGKVRDILIFDPDNGRLLGQEQIALEAPSHVQAHAPYVVSYVLYLLAEHTNERAR</sequence>
<keyword evidence="3" id="KW-1185">Reference proteome</keyword>
<keyword evidence="1" id="KW-1133">Transmembrane helix</keyword>
<organism evidence="2 3">
    <name type="scientific">Rhizocola hellebori</name>
    <dbReference type="NCBI Taxonomy" id="1392758"/>
    <lineage>
        <taxon>Bacteria</taxon>
        <taxon>Bacillati</taxon>
        <taxon>Actinomycetota</taxon>
        <taxon>Actinomycetes</taxon>
        <taxon>Micromonosporales</taxon>
        <taxon>Micromonosporaceae</taxon>
        <taxon>Rhizocola</taxon>
    </lineage>
</organism>